<gene>
    <name evidence="4" type="ORF">SAMN05444487_102145</name>
</gene>
<evidence type="ECO:0000256" key="1">
    <source>
        <dbReference type="SAM" id="MobiDB-lite"/>
    </source>
</evidence>
<name>A0A1H2S9K1_9BACL</name>
<keyword evidence="2" id="KW-1133">Transmembrane helix</keyword>
<feature type="domain" description="SGNH hydrolase-type esterase" evidence="3">
    <location>
        <begin position="62"/>
        <end position="248"/>
    </location>
</feature>
<keyword evidence="5" id="KW-1185">Reference proteome</keyword>
<evidence type="ECO:0000313" key="5">
    <source>
        <dbReference type="Proteomes" id="UP000198534"/>
    </source>
</evidence>
<dbReference type="EMBL" id="FNNQ01000002">
    <property type="protein sequence ID" value="SDW28287.1"/>
    <property type="molecule type" value="Genomic_DNA"/>
</dbReference>
<dbReference type="InterPro" id="IPR036514">
    <property type="entry name" value="SGNH_hydro_sf"/>
</dbReference>
<evidence type="ECO:0000256" key="2">
    <source>
        <dbReference type="SAM" id="Phobius"/>
    </source>
</evidence>
<dbReference type="GO" id="GO:0004622">
    <property type="term" value="F:phosphatidylcholine lysophospholipase activity"/>
    <property type="evidence" value="ECO:0007669"/>
    <property type="project" value="TreeGrafter"/>
</dbReference>
<organism evidence="4 5">
    <name type="scientific">Marininema mesophilum</name>
    <dbReference type="NCBI Taxonomy" id="1048340"/>
    <lineage>
        <taxon>Bacteria</taxon>
        <taxon>Bacillati</taxon>
        <taxon>Bacillota</taxon>
        <taxon>Bacilli</taxon>
        <taxon>Bacillales</taxon>
        <taxon>Thermoactinomycetaceae</taxon>
        <taxon>Marininema</taxon>
    </lineage>
</organism>
<dbReference type="Pfam" id="PF13472">
    <property type="entry name" value="Lipase_GDSL_2"/>
    <property type="match status" value="1"/>
</dbReference>
<dbReference type="AlphaFoldDB" id="A0A1H2S9K1"/>
<reference evidence="4 5" key="1">
    <citation type="submission" date="2016-10" db="EMBL/GenBank/DDBJ databases">
        <authorList>
            <person name="de Groot N.N."/>
        </authorList>
    </citation>
    <scope>NUCLEOTIDE SEQUENCE [LARGE SCALE GENOMIC DNA]</scope>
    <source>
        <strain evidence="4 5">DSM 45610</strain>
    </source>
</reference>
<protein>
    <submittedName>
        <fullName evidence="4">Lysophospholipase L1</fullName>
    </submittedName>
</protein>
<sequence>MKIKGQPVWVLFSIITVVCLCLLLTGFLIALKDSSGASSSSSVEKSATPEKGTTGNKTLFLALGDSLTRGTGDSSGQGYVSRVRQTLQKNETSVNVVNLGIKGQTSHQLRAQIKQRRIGQLLKEAKRISITIGGNDLFRKGDSLETLDNQQAIQARQAYESNLRRILSTIRKQNRDAPIFLLGLYNPFGALSDNKKTSAEVIKWNDSLQTIAQEFDQIVVVPIYDIFQLNPKAYLYSDDFHPNDKGYDYIAERLLQAMDQKKKGG</sequence>
<feature type="compositionally biased region" description="Low complexity" evidence="1">
    <location>
        <begin position="36"/>
        <end position="46"/>
    </location>
</feature>
<feature type="region of interest" description="Disordered" evidence="1">
    <location>
        <begin position="36"/>
        <end position="56"/>
    </location>
</feature>
<keyword evidence="2" id="KW-0812">Transmembrane</keyword>
<dbReference type="Gene3D" id="3.40.50.1110">
    <property type="entry name" value="SGNH hydrolase"/>
    <property type="match status" value="1"/>
</dbReference>
<dbReference type="SUPFAM" id="SSF52266">
    <property type="entry name" value="SGNH hydrolase"/>
    <property type="match status" value="1"/>
</dbReference>
<dbReference type="PANTHER" id="PTHR30383:SF27">
    <property type="entry name" value="SPORE GERMINATION LIPASE LIPC"/>
    <property type="match status" value="1"/>
</dbReference>
<evidence type="ECO:0000313" key="4">
    <source>
        <dbReference type="EMBL" id="SDW28287.1"/>
    </source>
</evidence>
<keyword evidence="2" id="KW-0472">Membrane</keyword>
<evidence type="ECO:0000259" key="3">
    <source>
        <dbReference type="Pfam" id="PF13472"/>
    </source>
</evidence>
<dbReference type="InterPro" id="IPR013830">
    <property type="entry name" value="SGNH_hydro"/>
</dbReference>
<dbReference type="PANTHER" id="PTHR30383">
    <property type="entry name" value="THIOESTERASE 1/PROTEASE 1/LYSOPHOSPHOLIPASE L1"/>
    <property type="match status" value="1"/>
</dbReference>
<dbReference type="Proteomes" id="UP000198534">
    <property type="component" value="Unassembled WGS sequence"/>
</dbReference>
<dbReference type="STRING" id="1048340.SAMN05444487_102145"/>
<dbReference type="InterPro" id="IPR051532">
    <property type="entry name" value="Ester_Hydrolysis_Enzymes"/>
</dbReference>
<dbReference type="RefSeq" id="WP_091735872.1">
    <property type="nucleotide sequence ID" value="NZ_FNNQ01000002.1"/>
</dbReference>
<dbReference type="OrthoDB" id="252349at2"/>
<accession>A0A1H2S9K1</accession>
<feature type="transmembrane region" description="Helical" evidence="2">
    <location>
        <begin position="7"/>
        <end position="31"/>
    </location>
</feature>
<proteinExistence type="predicted"/>